<name>A0A9W9EVS5_9EURO</name>
<dbReference type="InterPro" id="IPR015422">
    <property type="entry name" value="PyrdxlP-dep_Trfase_small"/>
</dbReference>
<dbReference type="PROSITE" id="PS00868">
    <property type="entry name" value="CYS_MET_METAB_PP"/>
    <property type="match status" value="1"/>
</dbReference>
<organism evidence="6 7">
    <name type="scientific">Penicillium angulare</name>
    <dbReference type="NCBI Taxonomy" id="116970"/>
    <lineage>
        <taxon>Eukaryota</taxon>
        <taxon>Fungi</taxon>
        <taxon>Dikarya</taxon>
        <taxon>Ascomycota</taxon>
        <taxon>Pezizomycotina</taxon>
        <taxon>Eurotiomycetes</taxon>
        <taxon>Eurotiomycetidae</taxon>
        <taxon>Eurotiales</taxon>
        <taxon>Aspergillaceae</taxon>
        <taxon>Penicillium</taxon>
    </lineage>
</organism>
<evidence type="ECO:0000256" key="3">
    <source>
        <dbReference type="PIRSR" id="PIRSR001434-2"/>
    </source>
</evidence>
<keyword evidence="7" id="KW-1185">Reference proteome</keyword>
<gene>
    <name evidence="6" type="ORF">N7456_012392</name>
</gene>
<accession>A0A9W9EVS5</accession>
<evidence type="ECO:0000256" key="5">
    <source>
        <dbReference type="SAM" id="MobiDB-lite"/>
    </source>
</evidence>
<dbReference type="InterPro" id="IPR015421">
    <property type="entry name" value="PyrdxlP-dep_Trfase_major"/>
</dbReference>
<evidence type="ECO:0000256" key="1">
    <source>
        <dbReference type="ARBA" id="ARBA00001933"/>
    </source>
</evidence>
<comment type="similarity">
    <text evidence="4">Belongs to the trans-sulfuration enzymes family.</text>
</comment>
<keyword evidence="2 3" id="KW-0663">Pyridoxal phosphate</keyword>
<dbReference type="Pfam" id="PF01053">
    <property type="entry name" value="Cys_Met_Meta_PP"/>
    <property type="match status" value="1"/>
</dbReference>
<dbReference type="EMBL" id="JAPQKH010000007">
    <property type="protein sequence ID" value="KAJ5088776.1"/>
    <property type="molecule type" value="Genomic_DNA"/>
</dbReference>
<dbReference type="OrthoDB" id="3512640at2759"/>
<dbReference type="SUPFAM" id="SSF53383">
    <property type="entry name" value="PLP-dependent transferases"/>
    <property type="match status" value="1"/>
</dbReference>
<feature type="region of interest" description="Disordered" evidence="5">
    <location>
        <begin position="64"/>
        <end position="83"/>
    </location>
</feature>
<dbReference type="GO" id="GO:0030170">
    <property type="term" value="F:pyridoxal phosphate binding"/>
    <property type="evidence" value="ECO:0007669"/>
    <property type="project" value="InterPro"/>
</dbReference>
<dbReference type="PIRSF" id="PIRSF001434">
    <property type="entry name" value="CGS"/>
    <property type="match status" value="1"/>
</dbReference>
<dbReference type="InterPro" id="IPR015424">
    <property type="entry name" value="PyrdxlP-dep_Trfase"/>
</dbReference>
<reference evidence="6" key="1">
    <citation type="submission" date="2022-11" db="EMBL/GenBank/DDBJ databases">
        <authorList>
            <person name="Petersen C."/>
        </authorList>
    </citation>
    <scope>NUCLEOTIDE SEQUENCE</scope>
    <source>
        <strain evidence="6">IBT 30069</strain>
    </source>
</reference>
<comment type="cofactor">
    <cofactor evidence="1 4">
        <name>pyridoxal 5'-phosphate</name>
        <dbReference type="ChEBI" id="CHEBI:597326"/>
    </cofactor>
</comment>
<dbReference type="GO" id="GO:0016846">
    <property type="term" value="F:carbon-sulfur lyase activity"/>
    <property type="evidence" value="ECO:0007669"/>
    <property type="project" value="TreeGrafter"/>
</dbReference>
<dbReference type="Proteomes" id="UP001149165">
    <property type="component" value="Unassembled WGS sequence"/>
</dbReference>
<feature type="compositionally biased region" description="Basic and acidic residues" evidence="5">
    <location>
        <begin position="64"/>
        <end position="81"/>
    </location>
</feature>
<evidence type="ECO:0008006" key="8">
    <source>
        <dbReference type="Google" id="ProtNLM"/>
    </source>
</evidence>
<comment type="caution">
    <text evidence="6">The sequence shown here is derived from an EMBL/GenBank/DDBJ whole genome shotgun (WGS) entry which is preliminary data.</text>
</comment>
<dbReference type="PANTHER" id="PTHR11808:SF35">
    <property type="entry name" value="CYSTATHIONINE GAMMA-SYNTHASE (AFU_ORTHOLOGUE AFUA_7G01590)"/>
    <property type="match status" value="1"/>
</dbReference>
<feature type="modified residue" description="N6-(pyridoxal phosphate)lysine" evidence="3">
    <location>
        <position position="223"/>
    </location>
</feature>
<dbReference type="PANTHER" id="PTHR11808">
    <property type="entry name" value="TRANS-SULFURATION ENZYME FAMILY MEMBER"/>
    <property type="match status" value="1"/>
</dbReference>
<evidence type="ECO:0000256" key="2">
    <source>
        <dbReference type="ARBA" id="ARBA00022898"/>
    </source>
</evidence>
<protein>
    <recommendedName>
        <fullName evidence="8">Cystathionine beta-lyase</fullName>
    </recommendedName>
</protein>
<dbReference type="FunFam" id="3.90.1150.10:FF:000066">
    <property type="entry name" value="Putative cystathionine beta-lyase"/>
    <property type="match status" value="1"/>
</dbReference>
<dbReference type="InterPro" id="IPR054542">
    <property type="entry name" value="Cys_met_metab_PP"/>
</dbReference>
<dbReference type="Gene3D" id="3.40.640.10">
    <property type="entry name" value="Type I PLP-dependent aspartate aminotransferase-like (Major domain)"/>
    <property type="match status" value="1"/>
</dbReference>
<sequence>MGSINTPDHGTKFVLTAEALNKALPNMHPSTRAVHADDFVTPHRAIAPGMHTAVNFRYARDPEDLVPEENKDPNAPDDSHVYSRYTAPNSKRLEVLLRSLMGGEVISYSTGLSAFHAMVILINPKKIFIGDGYHGCHGVLDIIQRLSGVQKLELTDVDQAGPGDIIHVETPLNPTGEARNLAYYRAKATEKGAYLTVDATFAPPPLQNPLDLGADIVMHSGTKYVGGHSDMLCGLLVLAEERVKDGWLKTLHKDRQYIGSVMGSFEGWLGIRSARTMQLRVMRQAETAQKLAAWLQEQLSEPKSSVGKVLSHVQHASLQKDDLEDGWLKKQMPGGFGPVFSIWAHNPEHARRLPSRMYVFQHATSLGGVESLMEWRAMSDAGCDKRLLRVSCGIEEFEDLKADILQGFESLLRDFP</sequence>
<dbReference type="GO" id="GO:0019346">
    <property type="term" value="P:transsulfuration"/>
    <property type="evidence" value="ECO:0007669"/>
    <property type="project" value="InterPro"/>
</dbReference>
<dbReference type="AlphaFoldDB" id="A0A9W9EVS5"/>
<reference evidence="6" key="2">
    <citation type="journal article" date="2023" name="IMA Fungus">
        <title>Comparative genomic study of the Penicillium genus elucidates a diverse pangenome and 15 lateral gene transfer events.</title>
        <authorList>
            <person name="Petersen C."/>
            <person name="Sorensen T."/>
            <person name="Nielsen M.R."/>
            <person name="Sondergaard T.E."/>
            <person name="Sorensen J.L."/>
            <person name="Fitzpatrick D.A."/>
            <person name="Frisvad J.C."/>
            <person name="Nielsen K.L."/>
        </authorList>
    </citation>
    <scope>NUCLEOTIDE SEQUENCE</scope>
    <source>
        <strain evidence="6">IBT 30069</strain>
    </source>
</reference>
<dbReference type="GO" id="GO:0005737">
    <property type="term" value="C:cytoplasm"/>
    <property type="evidence" value="ECO:0007669"/>
    <property type="project" value="TreeGrafter"/>
</dbReference>
<dbReference type="Gene3D" id="3.90.1150.10">
    <property type="entry name" value="Aspartate Aminotransferase, domain 1"/>
    <property type="match status" value="1"/>
</dbReference>
<dbReference type="FunFam" id="3.40.640.10:FF:000072">
    <property type="entry name" value="Putative cystathionine beta-lyase"/>
    <property type="match status" value="1"/>
</dbReference>
<evidence type="ECO:0000256" key="4">
    <source>
        <dbReference type="RuleBase" id="RU362118"/>
    </source>
</evidence>
<evidence type="ECO:0000313" key="7">
    <source>
        <dbReference type="Proteomes" id="UP001149165"/>
    </source>
</evidence>
<dbReference type="InterPro" id="IPR000277">
    <property type="entry name" value="Cys/Met-Metab_PyrdxlP-dep_enz"/>
</dbReference>
<proteinExistence type="inferred from homology"/>
<evidence type="ECO:0000313" key="6">
    <source>
        <dbReference type="EMBL" id="KAJ5088776.1"/>
    </source>
</evidence>